<dbReference type="EMBL" id="JASSZA010000010">
    <property type="protein sequence ID" value="KAK2099841.1"/>
    <property type="molecule type" value="Genomic_DNA"/>
</dbReference>
<accession>A0ABQ9US00</accession>
<feature type="non-terminal residue" evidence="1">
    <location>
        <position position="76"/>
    </location>
</feature>
<evidence type="ECO:0000313" key="1">
    <source>
        <dbReference type="EMBL" id="KAK2099841.1"/>
    </source>
</evidence>
<evidence type="ECO:0000313" key="2">
    <source>
        <dbReference type="Proteomes" id="UP001266305"/>
    </source>
</evidence>
<dbReference type="Proteomes" id="UP001266305">
    <property type="component" value="Unassembled WGS sequence"/>
</dbReference>
<gene>
    <name evidence="1" type="ORF">P7K49_021189</name>
</gene>
<sequence>EEAWAEPASPGKNPSPRNCLLHGLCSLQSQLPPGPEPRVPTKGPATVSWVACQAKQDRSCQGSLYSLLSGVSEAHQ</sequence>
<keyword evidence="2" id="KW-1185">Reference proteome</keyword>
<feature type="non-terminal residue" evidence="1">
    <location>
        <position position="1"/>
    </location>
</feature>
<protein>
    <submittedName>
        <fullName evidence="1">Uncharacterized protein</fullName>
    </submittedName>
</protein>
<proteinExistence type="predicted"/>
<organism evidence="1 2">
    <name type="scientific">Saguinus oedipus</name>
    <name type="common">Cotton-top tamarin</name>
    <name type="synonym">Oedipomidas oedipus</name>
    <dbReference type="NCBI Taxonomy" id="9490"/>
    <lineage>
        <taxon>Eukaryota</taxon>
        <taxon>Metazoa</taxon>
        <taxon>Chordata</taxon>
        <taxon>Craniata</taxon>
        <taxon>Vertebrata</taxon>
        <taxon>Euteleostomi</taxon>
        <taxon>Mammalia</taxon>
        <taxon>Eutheria</taxon>
        <taxon>Euarchontoglires</taxon>
        <taxon>Primates</taxon>
        <taxon>Haplorrhini</taxon>
        <taxon>Platyrrhini</taxon>
        <taxon>Cebidae</taxon>
        <taxon>Callitrichinae</taxon>
        <taxon>Saguinus</taxon>
    </lineage>
</organism>
<comment type="caution">
    <text evidence="1">The sequence shown here is derived from an EMBL/GenBank/DDBJ whole genome shotgun (WGS) entry which is preliminary data.</text>
</comment>
<reference evidence="1 2" key="1">
    <citation type="submission" date="2023-05" db="EMBL/GenBank/DDBJ databases">
        <title>B98-5 Cell Line De Novo Hybrid Assembly: An Optical Mapping Approach.</title>
        <authorList>
            <person name="Kananen K."/>
            <person name="Auerbach J.A."/>
            <person name="Kautto E."/>
            <person name="Blachly J.S."/>
        </authorList>
    </citation>
    <scope>NUCLEOTIDE SEQUENCE [LARGE SCALE GENOMIC DNA]</scope>
    <source>
        <strain evidence="1">B95-8</strain>
        <tissue evidence="1">Cell line</tissue>
    </source>
</reference>
<name>A0ABQ9US00_SAGOE</name>